<gene>
    <name evidence="1" type="ORF">DPEC_G00094420</name>
</gene>
<evidence type="ECO:0000313" key="2">
    <source>
        <dbReference type="Proteomes" id="UP001157502"/>
    </source>
</evidence>
<name>A0ACC2H201_DALPE</name>
<protein>
    <submittedName>
        <fullName evidence="1">Uncharacterized protein</fullName>
    </submittedName>
</protein>
<organism evidence="1 2">
    <name type="scientific">Dallia pectoralis</name>
    <name type="common">Alaska blackfish</name>
    <dbReference type="NCBI Taxonomy" id="75939"/>
    <lineage>
        <taxon>Eukaryota</taxon>
        <taxon>Metazoa</taxon>
        <taxon>Chordata</taxon>
        <taxon>Craniata</taxon>
        <taxon>Vertebrata</taxon>
        <taxon>Euteleostomi</taxon>
        <taxon>Actinopterygii</taxon>
        <taxon>Neopterygii</taxon>
        <taxon>Teleostei</taxon>
        <taxon>Protacanthopterygii</taxon>
        <taxon>Esociformes</taxon>
        <taxon>Umbridae</taxon>
        <taxon>Dallia</taxon>
    </lineage>
</organism>
<accession>A0ACC2H201</accession>
<sequence>MIGLKPVVLGLVLLICSNTCHCDGRETSAAPTVLRNTKNLLRRIAELVEGVEDHREDGHREDHREDGHREDGHRENHREEDHREDHREEDHREDHREDGPWEDHREDGHGEDGHRQDHREDHRENGHGEDGDREKRRSPINLKTDPRDPIIEIFPRDLRKKEKFIKHLTEMFSVPQALSTSVPNAGSMYTDYITIPEDAQYLHDEVKPELFTEMSR</sequence>
<keyword evidence="2" id="KW-1185">Reference proteome</keyword>
<evidence type="ECO:0000313" key="1">
    <source>
        <dbReference type="EMBL" id="KAJ8009715.1"/>
    </source>
</evidence>
<comment type="caution">
    <text evidence="1">The sequence shown here is derived from an EMBL/GenBank/DDBJ whole genome shotgun (WGS) entry which is preliminary data.</text>
</comment>
<proteinExistence type="predicted"/>
<dbReference type="EMBL" id="CM055734">
    <property type="protein sequence ID" value="KAJ8009715.1"/>
    <property type="molecule type" value="Genomic_DNA"/>
</dbReference>
<reference evidence="1" key="1">
    <citation type="submission" date="2021-05" db="EMBL/GenBank/DDBJ databases">
        <authorList>
            <person name="Pan Q."/>
            <person name="Jouanno E."/>
            <person name="Zahm M."/>
            <person name="Klopp C."/>
            <person name="Cabau C."/>
            <person name="Louis A."/>
            <person name="Berthelot C."/>
            <person name="Parey E."/>
            <person name="Roest Crollius H."/>
            <person name="Montfort J."/>
            <person name="Robinson-Rechavi M."/>
            <person name="Bouchez O."/>
            <person name="Lampietro C."/>
            <person name="Lopez Roques C."/>
            <person name="Donnadieu C."/>
            <person name="Postlethwait J."/>
            <person name="Bobe J."/>
            <person name="Dillon D."/>
            <person name="Chandos A."/>
            <person name="von Hippel F."/>
            <person name="Guiguen Y."/>
        </authorList>
    </citation>
    <scope>NUCLEOTIDE SEQUENCE</scope>
    <source>
        <strain evidence="1">YG-Jan2019</strain>
    </source>
</reference>
<dbReference type="Proteomes" id="UP001157502">
    <property type="component" value="Chromosome 7"/>
</dbReference>